<dbReference type="InParanoid" id="A0A1Y2DZ61"/>
<reference evidence="2 3" key="1">
    <citation type="submission" date="2016-07" db="EMBL/GenBank/DDBJ databases">
        <title>Pervasive Adenine N6-methylation of Active Genes in Fungi.</title>
        <authorList>
            <consortium name="DOE Joint Genome Institute"/>
            <person name="Mondo S.J."/>
            <person name="Dannebaum R.O."/>
            <person name="Kuo R.C."/>
            <person name="Labutti K."/>
            <person name="Haridas S."/>
            <person name="Kuo A."/>
            <person name="Salamov A."/>
            <person name="Ahrendt S.R."/>
            <person name="Lipzen A."/>
            <person name="Sullivan W."/>
            <person name="Andreopoulos W.B."/>
            <person name="Clum A."/>
            <person name="Lindquist E."/>
            <person name="Daum C."/>
            <person name="Ramamoorthy G.K."/>
            <person name="Gryganskyi A."/>
            <person name="Culley D."/>
            <person name="Magnuson J.K."/>
            <person name="James T.Y."/>
            <person name="O'Malley M.A."/>
            <person name="Stajich J.E."/>
            <person name="Spatafora J.W."/>
            <person name="Visel A."/>
            <person name="Grigoriev I.V."/>
        </authorList>
    </citation>
    <scope>NUCLEOTIDE SEQUENCE [LARGE SCALE GENOMIC DNA]</scope>
    <source>
        <strain evidence="2 3">CBS 129021</strain>
    </source>
</reference>
<dbReference type="AlphaFoldDB" id="A0A1Y2DZ61"/>
<evidence type="ECO:0000256" key="1">
    <source>
        <dbReference type="SAM" id="MobiDB-lite"/>
    </source>
</evidence>
<protein>
    <submittedName>
        <fullName evidence="2">Uncharacterized protein</fullName>
    </submittedName>
</protein>
<name>A0A1Y2DZ61_9PEZI</name>
<organism evidence="2 3">
    <name type="scientific">Pseudomassariella vexata</name>
    <dbReference type="NCBI Taxonomy" id="1141098"/>
    <lineage>
        <taxon>Eukaryota</taxon>
        <taxon>Fungi</taxon>
        <taxon>Dikarya</taxon>
        <taxon>Ascomycota</taxon>
        <taxon>Pezizomycotina</taxon>
        <taxon>Sordariomycetes</taxon>
        <taxon>Xylariomycetidae</taxon>
        <taxon>Amphisphaeriales</taxon>
        <taxon>Pseudomassariaceae</taxon>
        <taxon>Pseudomassariella</taxon>
    </lineage>
</organism>
<feature type="region of interest" description="Disordered" evidence="1">
    <location>
        <begin position="117"/>
        <end position="145"/>
    </location>
</feature>
<gene>
    <name evidence="2" type="ORF">BCR38DRAFT_409338</name>
</gene>
<dbReference type="OrthoDB" id="4775714at2759"/>
<accession>A0A1Y2DZ61</accession>
<evidence type="ECO:0000313" key="2">
    <source>
        <dbReference type="EMBL" id="ORY63925.1"/>
    </source>
</evidence>
<dbReference type="GeneID" id="63774576"/>
<sequence length="145" mass="15901">MGTKVPDLSACEKFDGSEAASRIRMGSGQIARIKVIRAINILARGDVATYLDSDTKLSEIITRASENQASREDLTTLEQCLKVRYPSKSVGSSILETDDLTRIAQRDDEPLSQYYNASRVSSDRPVAETAPGQETLTSCQSRRPC</sequence>
<dbReference type="Proteomes" id="UP000193689">
    <property type="component" value="Unassembled WGS sequence"/>
</dbReference>
<dbReference type="RefSeq" id="XP_040715339.1">
    <property type="nucleotide sequence ID" value="XM_040858364.1"/>
</dbReference>
<comment type="caution">
    <text evidence="2">The sequence shown here is derived from an EMBL/GenBank/DDBJ whole genome shotgun (WGS) entry which is preliminary data.</text>
</comment>
<keyword evidence="3" id="KW-1185">Reference proteome</keyword>
<evidence type="ECO:0000313" key="3">
    <source>
        <dbReference type="Proteomes" id="UP000193689"/>
    </source>
</evidence>
<dbReference type="EMBL" id="MCFJ01000007">
    <property type="protein sequence ID" value="ORY63925.1"/>
    <property type="molecule type" value="Genomic_DNA"/>
</dbReference>
<proteinExistence type="predicted"/>
<feature type="compositionally biased region" description="Polar residues" evidence="1">
    <location>
        <begin position="132"/>
        <end position="145"/>
    </location>
</feature>
<dbReference type="STRING" id="1141098.A0A1Y2DZ61"/>